<evidence type="ECO:0000313" key="7">
    <source>
        <dbReference type="EMBL" id="RLE52069.1"/>
    </source>
</evidence>
<dbReference type="Gene3D" id="3.90.1150.10">
    <property type="entry name" value="Aspartate Aminotransferase, domain 1"/>
    <property type="match status" value="1"/>
</dbReference>
<dbReference type="InterPro" id="IPR015424">
    <property type="entry name" value="PyrdxlP-dep_Trfase"/>
</dbReference>
<dbReference type="AlphaFoldDB" id="A0A497F6J1"/>
<dbReference type="GO" id="GO:0019265">
    <property type="term" value="P:glycine biosynthetic process, by transamination of glyoxylate"/>
    <property type="evidence" value="ECO:0007669"/>
    <property type="project" value="TreeGrafter"/>
</dbReference>
<dbReference type="EMBL" id="QMQZ01000015">
    <property type="protein sequence ID" value="RLE52069.1"/>
    <property type="molecule type" value="Genomic_DNA"/>
</dbReference>
<comment type="caution">
    <text evidence="8">The sequence shown here is derived from an EMBL/GenBank/DDBJ whole genome shotgun (WGS) entry which is preliminary data.</text>
</comment>
<dbReference type="Pfam" id="PF00266">
    <property type="entry name" value="Aminotran_5"/>
    <property type="match status" value="1"/>
</dbReference>
<dbReference type="PANTHER" id="PTHR21152:SF24">
    <property type="entry name" value="ALANINE--GLYOXYLATE AMINOTRANSFERASE 1"/>
    <property type="match status" value="1"/>
</dbReference>
<evidence type="ECO:0000256" key="1">
    <source>
        <dbReference type="ARBA" id="ARBA00001933"/>
    </source>
</evidence>
<sequence length="377" mass="41367">MLIMLPGPTNVHPRVYKAIAKPIIGHRGPEFHELYKRISENLKYVFQTGNDVFVLTSSGTGGVECAVSNIVAPNDKVVVPVNGVFSKRLSDCIRVYGGKPIEINVKWGTAPLYDDIKRVLEEEEDVKAIAVVYNETSTGAKCIDLGKIGELARSHDLLFIVDAISILGGDELPVDEWNIDVCITGSQKCLACPPGLSLISVSERALKAAENNTSRKTYYFDFIKLKQYHDKNETPFTPAVPLLYALDEALKMIVEEGLENRFERHRRCARAFYSALETLGFEIFPEREVRSNTVIVAKVASGVDDAELRRCLKERHGVVIAGGMGALKGKVIRIGCMGIISEELVLKTVSALEEALISLGYDVKRGSAVSAAREALA</sequence>
<comment type="similarity">
    <text evidence="2">Belongs to the class-V pyridoxal-phosphate-dependent aminotransferase family.</text>
</comment>
<dbReference type="Proteomes" id="UP000268446">
    <property type="component" value="Unassembled WGS sequence"/>
</dbReference>
<dbReference type="InterPro" id="IPR024169">
    <property type="entry name" value="SP_NH2Trfase/AEP_transaminase"/>
</dbReference>
<dbReference type="InterPro" id="IPR000192">
    <property type="entry name" value="Aminotrans_V_dom"/>
</dbReference>
<dbReference type="PIRSF" id="PIRSF000524">
    <property type="entry name" value="SPT"/>
    <property type="match status" value="1"/>
</dbReference>
<evidence type="ECO:0000256" key="3">
    <source>
        <dbReference type="ARBA" id="ARBA00022576"/>
    </source>
</evidence>
<gene>
    <name evidence="7" type="ORF">DRJ20_00890</name>
    <name evidence="8" type="ORF">DRJ26_01295</name>
</gene>
<evidence type="ECO:0000313" key="10">
    <source>
        <dbReference type="Proteomes" id="UP000269499"/>
    </source>
</evidence>
<evidence type="ECO:0000256" key="4">
    <source>
        <dbReference type="ARBA" id="ARBA00022679"/>
    </source>
</evidence>
<keyword evidence="5" id="KW-0663">Pyridoxal phosphate</keyword>
<dbReference type="GO" id="GO:0008453">
    <property type="term" value="F:alanine-glyoxylate transaminase activity"/>
    <property type="evidence" value="ECO:0007669"/>
    <property type="project" value="TreeGrafter"/>
</dbReference>
<evidence type="ECO:0000259" key="6">
    <source>
        <dbReference type="Pfam" id="PF00266"/>
    </source>
</evidence>
<dbReference type="PANTHER" id="PTHR21152">
    <property type="entry name" value="AMINOTRANSFERASE CLASS V"/>
    <property type="match status" value="1"/>
</dbReference>
<dbReference type="InterPro" id="IPR015422">
    <property type="entry name" value="PyrdxlP-dep_Trfase_small"/>
</dbReference>
<dbReference type="Proteomes" id="UP000269499">
    <property type="component" value="Unassembled WGS sequence"/>
</dbReference>
<keyword evidence="4 8" id="KW-0808">Transferase</keyword>
<accession>A0A497F6J1</accession>
<name>A0A497F6J1_9CREN</name>
<keyword evidence="3 8" id="KW-0032">Aminotransferase</keyword>
<dbReference type="SUPFAM" id="SSF53383">
    <property type="entry name" value="PLP-dependent transferases"/>
    <property type="match status" value="1"/>
</dbReference>
<dbReference type="EMBL" id="QMRA01000013">
    <property type="protein sequence ID" value="RLE54931.1"/>
    <property type="molecule type" value="Genomic_DNA"/>
</dbReference>
<comment type="cofactor">
    <cofactor evidence="1">
        <name>pyridoxal 5'-phosphate</name>
        <dbReference type="ChEBI" id="CHEBI:597326"/>
    </cofactor>
</comment>
<dbReference type="InterPro" id="IPR015421">
    <property type="entry name" value="PyrdxlP-dep_Trfase_major"/>
</dbReference>
<proteinExistence type="inferred from homology"/>
<evidence type="ECO:0000313" key="8">
    <source>
        <dbReference type="EMBL" id="RLE54931.1"/>
    </source>
</evidence>
<protein>
    <submittedName>
        <fullName evidence="8">Aminotransferase</fullName>
    </submittedName>
</protein>
<dbReference type="CDD" id="cd06451">
    <property type="entry name" value="AGAT_like"/>
    <property type="match status" value="1"/>
</dbReference>
<evidence type="ECO:0000313" key="9">
    <source>
        <dbReference type="Proteomes" id="UP000268446"/>
    </source>
</evidence>
<evidence type="ECO:0000256" key="5">
    <source>
        <dbReference type="ARBA" id="ARBA00022898"/>
    </source>
</evidence>
<evidence type="ECO:0000256" key="2">
    <source>
        <dbReference type="ARBA" id="ARBA00009236"/>
    </source>
</evidence>
<feature type="domain" description="Aminotransferase class V" evidence="6">
    <location>
        <begin position="24"/>
        <end position="323"/>
    </location>
</feature>
<reference evidence="9 10" key="1">
    <citation type="submission" date="2018-06" db="EMBL/GenBank/DDBJ databases">
        <title>Extensive metabolic versatility and redundancy in microbially diverse, dynamic hydrothermal sediments.</title>
        <authorList>
            <person name="Dombrowski N."/>
            <person name="Teske A."/>
            <person name="Baker B.J."/>
        </authorList>
    </citation>
    <scope>NUCLEOTIDE SEQUENCE [LARGE SCALE GENOMIC DNA]</scope>
    <source>
        <strain evidence="8">B20_G2</strain>
        <strain evidence="7">B29_G17</strain>
    </source>
</reference>
<dbReference type="GO" id="GO:0004760">
    <property type="term" value="F:L-serine-pyruvate transaminase activity"/>
    <property type="evidence" value="ECO:0007669"/>
    <property type="project" value="TreeGrafter"/>
</dbReference>
<dbReference type="Gene3D" id="3.40.640.10">
    <property type="entry name" value="Type I PLP-dependent aspartate aminotransferase-like (Major domain)"/>
    <property type="match status" value="1"/>
</dbReference>
<dbReference type="FunFam" id="3.40.640.10:FF:000027">
    <property type="entry name" value="Serine--pyruvate aminotransferase, mitochondrial"/>
    <property type="match status" value="1"/>
</dbReference>
<organism evidence="8 10">
    <name type="scientific">Thermoproteota archaeon</name>
    <dbReference type="NCBI Taxonomy" id="2056631"/>
    <lineage>
        <taxon>Archaea</taxon>
        <taxon>Thermoproteota</taxon>
    </lineage>
</organism>